<reference evidence="1" key="2">
    <citation type="submission" date="2024-06" db="EMBL/GenBank/DDBJ databases">
        <authorList>
            <person name="Petrova K.O."/>
            <person name="Toshchakov S.V."/>
            <person name="Boltjanskaja Y.V."/>
            <person name="Kevbrin V.V."/>
        </authorList>
    </citation>
    <scope>NUCLEOTIDE SEQUENCE</scope>
    <source>
        <strain evidence="1">Z-710</strain>
    </source>
</reference>
<protein>
    <submittedName>
        <fullName evidence="1">Uncharacterized protein</fullName>
    </submittedName>
</protein>
<reference evidence="1" key="1">
    <citation type="journal article" date="2018" name="Antonie Van Leeuwenhoek">
        <title>Proteinivorax hydrogeniformans sp. nov., an anaerobic, haloalkaliphilic bacterium fermenting proteinaceous compounds with high hydrogen production.</title>
        <authorList>
            <person name="Boltyanskaya Y."/>
            <person name="Detkova E."/>
            <person name="Pimenov N."/>
            <person name="Kevbrin V."/>
        </authorList>
    </citation>
    <scope>NUCLEOTIDE SEQUENCE</scope>
    <source>
        <strain evidence="1">Z-710</strain>
    </source>
</reference>
<proteinExistence type="predicted"/>
<dbReference type="EMBL" id="CP159485">
    <property type="protein sequence ID" value="XCI29631.1"/>
    <property type="molecule type" value="Genomic_DNA"/>
</dbReference>
<evidence type="ECO:0000313" key="1">
    <source>
        <dbReference type="EMBL" id="XCI29631.1"/>
    </source>
</evidence>
<organism evidence="1">
    <name type="scientific">Proteinivorax hydrogeniformans</name>
    <dbReference type="NCBI Taxonomy" id="1826727"/>
    <lineage>
        <taxon>Bacteria</taxon>
        <taxon>Bacillati</taxon>
        <taxon>Bacillota</taxon>
        <taxon>Clostridia</taxon>
        <taxon>Eubacteriales</taxon>
        <taxon>Proteinivoracaceae</taxon>
        <taxon>Proteinivorax</taxon>
    </lineage>
</organism>
<gene>
    <name evidence="1" type="ORF">PRVXH_000961</name>
</gene>
<accession>A0AAU8HW69</accession>
<dbReference type="AlphaFoldDB" id="A0AAU8HW69"/>
<dbReference type="RefSeq" id="WP_353894179.1">
    <property type="nucleotide sequence ID" value="NZ_CP159485.1"/>
</dbReference>
<sequence length="76" mass="8756">MLTIKCAKCKTKLYKYHKIGKGKLLKSHKTRIKKIYNLKKEDRQYKCSCGNAVGTDEGEFIKMSNQAFTYTGTKES</sequence>
<name>A0AAU8HW69_9FIRM</name>